<dbReference type="Proteomes" id="UP000176996">
    <property type="component" value="Unassembled WGS sequence"/>
</dbReference>
<dbReference type="Gene3D" id="3.60.21.10">
    <property type="match status" value="1"/>
</dbReference>
<dbReference type="AlphaFoldDB" id="A0A1F6BYR2"/>
<protein>
    <recommendedName>
        <fullName evidence="2">Capsule synthesis protein CapA domain-containing protein</fullName>
    </recommendedName>
</protein>
<evidence type="ECO:0000259" key="2">
    <source>
        <dbReference type="SMART" id="SM00854"/>
    </source>
</evidence>
<dbReference type="STRING" id="1798471.A3A21_03415"/>
<dbReference type="Pfam" id="PF09587">
    <property type="entry name" value="PGA_cap"/>
    <property type="match status" value="1"/>
</dbReference>
<dbReference type="InterPro" id="IPR052169">
    <property type="entry name" value="CW_Biosynth-Accessory"/>
</dbReference>
<evidence type="ECO:0000256" key="1">
    <source>
        <dbReference type="ARBA" id="ARBA00005662"/>
    </source>
</evidence>
<dbReference type="SUPFAM" id="SSF56300">
    <property type="entry name" value="Metallo-dependent phosphatases"/>
    <property type="match status" value="1"/>
</dbReference>
<dbReference type="InterPro" id="IPR019079">
    <property type="entry name" value="Capsule_synth_CapA"/>
</dbReference>
<dbReference type="PANTHER" id="PTHR33393">
    <property type="entry name" value="POLYGLUTAMINE SYNTHESIS ACCESSORY PROTEIN RV0574C-RELATED"/>
    <property type="match status" value="1"/>
</dbReference>
<evidence type="ECO:0000313" key="4">
    <source>
        <dbReference type="Proteomes" id="UP000176996"/>
    </source>
</evidence>
<name>A0A1F6BYR2_9BACT</name>
<feature type="domain" description="Capsule synthesis protein CapA" evidence="2">
    <location>
        <begin position="76"/>
        <end position="315"/>
    </location>
</feature>
<gene>
    <name evidence="3" type="ORF">A3A21_03415</name>
</gene>
<comment type="caution">
    <text evidence="3">The sequence shown here is derived from an EMBL/GenBank/DDBJ whole genome shotgun (WGS) entry which is preliminary data.</text>
</comment>
<evidence type="ECO:0000313" key="3">
    <source>
        <dbReference type="EMBL" id="OGG42050.1"/>
    </source>
</evidence>
<comment type="similarity">
    <text evidence="1">Belongs to the CapA family.</text>
</comment>
<dbReference type="EMBL" id="MFKK01000008">
    <property type="protein sequence ID" value="OGG42050.1"/>
    <property type="molecule type" value="Genomic_DNA"/>
</dbReference>
<dbReference type="CDD" id="cd07381">
    <property type="entry name" value="MPP_CapA"/>
    <property type="match status" value="1"/>
</dbReference>
<dbReference type="SMART" id="SM00854">
    <property type="entry name" value="PGA_cap"/>
    <property type="match status" value="1"/>
</dbReference>
<reference evidence="3 4" key="1">
    <citation type="journal article" date="2016" name="Nat. Commun.">
        <title>Thousands of microbial genomes shed light on interconnected biogeochemical processes in an aquifer system.</title>
        <authorList>
            <person name="Anantharaman K."/>
            <person name="Brown C.T."/>
            <person name="Hug L.A."/>
            <person name="Sharon I."/>
            <person name="Castelle C.J."/>
            <person name="Probst A.J."/>
            <person name="Thomas B.C."/>
            <person name="Singh A."/>
            <person name="Wilkins M.J."/>
            <person name="Karaoz U."/>
            <person name="Brodie E.L."/>
            <person name="Williams K.H."/>
            <person name="Hubbard S.S."/>
            <person name="Banfield J.F."/>
        </authorList>
    </citation>
    <scope>NUCLEOTIDE SEQUENCE [LARGE SCALE GENOMIC DNA]</scope>
</reference>
<accession>A0A1F6BYR2</accession>
<proteinExistence type="inferred from homology"/>
<dbReference type="PANTHER" id="PTHR33393:SF12">
    <property type="entry name" value="CAPSULE BIOSYNTHESIS PROTEIN CAPA"/>
    <property type="match status" value="1"/>
</dbReference>
<dbReference type="InterPro" id="IPR029052">
    <property type="entry name" value="Metallo-depent_PP-like"/>
</dbReference>
<organism evidence="3 4">
    <name type="scientific">Candidatus Jorgensenbacteria bacterium RIFCSPLOWO2_01_FULL_45_25b</name>
    <dbReference type="NCBI Taxonomy" id="1798471"/>
    <lineage>
        <taxon>Bacteria</taxon>
        <taxon>Candidatus Joergenseniibacteriota</taxon>
    </lineage>
</organism>
<sequence length="356" mass="39602">MRYWLSVFAASLVSFLFSGALYVFFHPPRDFEARSADISDTMSSSVSPVGRLGAVGVSARVNATPLSKFFENKEHSLLFVGDIMLSRNVGAEMELRNDYAYPFRKIADVLRSADLTFGNLEGPISDVGKDKHNLYSFRADPRSVEGLKISGFDVVSLANNHTMDWGEEAMEQTIELLRKEHILSVGAGKNAEEAGRPQIFDAGDSFRAGFLAYTTVAPPGAGALSNRGGVSETSLENMKKAVRELRDEVDVLVVSFHWGEEYEKRSGSEQQRIAYGLVDAGADIIVGHHPHVSQEIEKYKNGWIVYSLGNFVFDQYFSRQTMEGLMVKAIVREGRIIDIQSIFTPLTETYQPYVEN</sequence>